<dbReference type="InterPro" id="IPR001789">
    <property type="entry name" value="Sig_transdc_resp-reg_receiver"/>
</dbReference>
<proteinExistence type="predicted"/>
<dbReference type="PRINTS" id="PR01217">
    <property type="entry name" value="PRICHEXTENSN"/>
</dbReference>
<dbReference type="eggNOG" id="COG0745">
    <property type="taxonomic scope" value="Bacteria"/>
</dbReference>
<dbReference type="Proteomes" id="UP000186895">
    <property type="component" value="Unassembled WGS sequence"/>
</dbReference>
<accession>A0A1N6XUB7</accession>
<sequence length="393" mass="41525">MKIGILAFPADQQTKLQRILSLSKTRAYELVETPEKGSVDLLVVFGEEGLSLSNDFDLPSSHILVASRVAPPNGHPHLKLPFISSRVLRIIDGTTPLAKPAATPEPKPAVSPQPTTPEARPAATPQPAPVAKPQQPEAPAPTVAPTQPVQPAARPVTPAPATPAQPSATAPAAAPQAQPTAPAPKAPSSTPAAAPQAEPVTKQPPAADVQPSPAPAAPVTPAAKPAPQADAGGDDKDNLFKKYDSQIEEAQRQKAQQDAAASSMEYSVLVVDDSHAMQQVLAKELAKLEQTINVDFADDGESALAKVAEATYDFIFLDIMMPGIDGFETCTQMRALPNLKKTPIIMLSSKTSPLDEVKGIMAGSSTYLTKPIDSDEFLKVIKRVSRWITEFKK</sequence>
<dbReference type="InterPro" id="IPR011006">
    <property type="entry name" value="CheY-like_superfamily"/>
</dbReference>
<reference evidence="6 7" key="1">
    <citation type="submission" date="2017-01" db="EMBL/GenBank/DDBJ databases">
        <authorList>
            <person name="Mah S.A."/>
            <person name="Swanson W.J."/>
            <person name="Moy G.W."/>
            <person name="Vacquier V.D."/>
        </authorList>
    </citation>
    <scope>NUCLEOTIDE SEQUENCE [LARGE SCALE GENOMIC DNA]</scope>
    <source>
        <strain evidence="6 7">DSM 7027</strain>
    </source>
</reference>
<dbReference type="CDD" id="cd17546">
    <property type="entry name" value="REC_hyHK_CKI1_RcsC-like"/>
    <property type="match status" value="1"/>
</dbReference>
<feature type="compositionally biased region" description="Low complexity" evidence="4">
    <location>
        <begin position="164"/>
        <end position="180"/>
    </location>
</feature>
<feature type="compositionally biased region" description="Pro residues" evidence="4">
    <location>
        <begin position="103"/>
        <end position="115"/>
    </location>
</feature>
<evidence type="ECO:0000256" key="4">
    <source>
        <dbReference type="SAM" id="MobiDB-lite"/>
    </source>
</evidence>
<dbReference type="Gene3D" id="3.40.50.2300">
    <property type="match status" value="1"/>
</dbReference>
<protein>
    <submittedName>
        <fullName evidence="6">Response regulator receiver domain-containing protein</fullName>
    </submittedName>
</protein>
<feature type="compositionally biased region" description="Low complexity" evidence="4">
    <location>
        <begin position="219"/>
        <end position="229"/>
    </location>
</feature>
<dbReference type="InterPro" id="IPR050595">
    <property type="entry name" value="Bact_response_regulator"/>
</dbReference>
<dbReference type="AlphaFoldDB" id="A0A1N6XUB7"/>
<feature type="compositionally biased region" description="Low complexity" evidence="4">
    <location>
        <begin position="186"/>
        <end position="211"/>
    </location>
</feature>
<evidence type="ECO:0000256" key="2">
    <source>
        <dbReference type="ARBA" id="ARBA00023012"/>
    </source>
</evidence>
<dbReference type="PANTHER" id="PTHR44591">
    <property type="entry name" value="STRESS RESPONSE REGULATOR PROTEIN 1"/>
    <property type="match status" value="1"/>
</dbReference>
<keyword evidence="2" id="KW-0902">Two-component regulatory system</keyword>
<evidence type="ECO:0000259" key="5">
    <source>
        <dbReference type="PROSITE" id="PS50110"/>
    </source>
</evidence>
<name>A0A1N6XUB7_9GAMM</name>
<evidence type="ECO:0000256" key="1">
    <source>
        <dbReference type="ARBA" id="ARBA00022553"/>
    </source>
</evidence>
<evidence type="ECO:0000313" key="6">
    <source>
        <dbReference type="EMBL" id="SIR05751.1"/>
    </source>
</evidence>
<dbReference type="PROSITE" id="PS50110">
    <property type="entry name" value="RESPONSE_REGULATORY"/>
    <property type="match status" value="1"/>
</dbReference>
<keyword evidence="1 3" id="KW-0597">Phosphoprotein</keyword>
<dbReference type="Pfam" id="PF00072">
    <property type="entry name" value="Response_reg"/>
    <property type="match status" value="1"/>
</dbReference>
<evidence type="ECO:0000313" key="7">
    <source>
        <dbReference type="Proteomes" id="UP000186895"/>
    </source>
</evidence>
<evidence type="ECO:0000256" key="3">
    <source>
        <dbReference type="PROSITE-ProRule" id="PRU00169"/>
    </source>
</evidence>
<keyword evidence="7" id="KW-1185">Reference proteome</keyword>
<feature type="compositionally biased region" description="Low complexity" evidence="4">
    <location>
        <begin position="131"/>
        <end position="156"/>
    </location>
</feature>
<dbReference type="STRING" id="49186.SAMN05421647_11630"/>
<gene>
    <name evidence="6" type="ORF">SAMN05421647_11630</name>
</gene>
<feature type="region of interest" description="Disordered" evidence="4">
    <location>
        <begin position="96"/>
        <end position="239"/>
    </location>
</feature>
<organism evidence="6 7">
    <name type="scientific">Marinobacterium stanieri</name>
    <dbReference type="NCBI Taxonomy" id="49186"/>
    <lineage>
        <taxon>Bacteria</taxon>
        <taxon>Pseudomonadati</taxon>
        <taxon>Pseudomonadota</taxon>
        <taxon>Gammaproteobacteria</taxon>
        <taxon>Oceanospirillales</taxon>
        <taxon>Oceanospirillaceae</taxon>
        <taxon>Marinobacterium</taxon>
    </lineage>
</organism>
<dbReference type="PANTHER" id="PTHR44591:SF14">
    <property type="entry name" value="PROTEIN PILG"/>
    <property type="match status" value="1"/>
</dbReference>
<dbReference type="SMART" id="SM00448">
    <property type="entry name" value="REC"/>
    <property type="match status" value="1"/>
</dbReference>
<feature type="domain" description="Response regulatory" evidence="5">
    <location>
        <begin position="267"/>
        <end position="385"/>
    </location>
</feature>
<dbReference type="SUPFAM" id="SSF52172">
    <property type="entry name" value="CheY-like"/>
    <property type="match status" value="1"/>
</dbReference>
<feature type="modified residue" description="4-aspartylphosphate" evidence="3">
    <location>
        <position position="318"/>
    </location>
</feature>
<dbReference type="GO" id="GO:0000160">
    <property type="term" value="P:phosphorelay signal transduction system"/>
    <property type="evidence" value="ECO:0007669"/>
    <property type="project" value="UniProtKB-KW"/>
</dbReference>
<dbReference type="EMBL" id="FTMN01000016">
    <property type="protein sequence ID" value="SIR05751.1"/>
    <property type="molecule type" value="Genomic_DNA"/>
</dbReference>